<sequence>MHLSVKAFPRSRSYAISYHIREITGQPVSTEMP</sequence>
<dbReference type="STRING" id="690850.Desaf_0876"/>
<evidence type="ECO:0000313" key="2">
    <source>
        <dbReference type="Proteomes" id="UP000007844"/>
    </source>
</evidence>
<dbReference type="AlphaFoldDB" id="F3YWC1"/>
<dbReference type="KEGG" id="daf:Desaf_0876"/>
<dbReference type="Proteomes" id="UP000007844">
    <property type="component" value="Chromosome"/>
</dbReference>
<evidence type="ECO:0000313" key="1">
    <source>
        <dbReference type="EMBL" id="EGJ49224.1"/>
    </source>
</evidence>
<accession>F3YWC1</accession>
<dbReference type="HOGENOM" id="CLU_3381518_0_0_7"/>
<proteinExistence type="predicted"/>
<dbReference type="EMBL" id="CP003221">
    <property type="protein sequence ID" value="EGJ49224.1"/>
    <property type="molecule type" value="Genomic_DNA"/>
</dbReference>
<name>F3YWC1_DESAF</name>
<gene>
    <name evidence="1" type="ORF">Desaf_0876</name>
</gene>
<protein>
    <submittedName>
        <fullName evidence="1">Uncharacterized protein</fullName>
    </submittedName>
</protein>
<reference evidence="1 2" key="1">
    <citation type="journal article" date="2011" name="J. Bacteriol.">
        <title>Genome sequence of the mercury-methylating and pleomorphic Desulfovibrio africanus Strain Walvis Bay.</title>
        <authorList>
            <person name="Brown S.D."/>
            <person name="Wall J.D."/>
            <person name="Kucken A.M."/>
            <person name="Gilmour C.C."/>
            <person name="Podar M."/>
            <person name="Brandt C.C."/>
            <person name="Teshima H."/>
            <person name="Detter J.C."/>
            <person name="Han C.S."/>
            <person name="Land M.L."/>
            <person name="Lucas S."/>
            <person name="Han J."/>
            <person name="Pennacchio L."/>
            <person name="Nolan M."/>
            <person name="Pitluck S."/>
            <person name="Woyke T."/>
            <person name="Goodwin L."/>
            <person name="Palumbo A.V."/>
            <person name="Elias D.A."/>
        </authorList>
    </citation>
    <scope>NUCLEOTIDE SEQUENCE [LARGE SCALE GENOMIC DNA]</scope>
    <source>
        <strain evidence="1 2">Walvis Bay</strain>
    </source>
</reference>
<organism evidence="1 2">
    <name type="scientific">Desulfocurvibacter africanus subsp. africanus str. Walvis Bay</name>
    <dbReference type="NCBI Taxonomy" id="690850"/>
    <lineage>
        <taxon>Bacteria</taxon>
        <taxon>Pseudomonadati</taxon>
        <taxon>Thermodesulfobacteriota</taxon>
        <taxon>Desulfovibrionia</taxon>
        <taxon>Desulfovibrionales</taxon>
        <taxon>Desulfovibrionaceae</taxon>
        <taxon>Desulfocurvibacter</taxon>
    </lineage>
</organism>
<keyword evidence="2" id="KW-1185">Reference proteome</keyword>